<keyword evidence="9 12" id="KW-0573">Peptidoglycan synthesis</keyword>
<dbReference type="RefSeq" id="WP_379895412.1">
    <property type="nucleotide sequence ID" value="NZ_CBCSCT010000025.1"/>
</dbReference>
<comment type="pathway">
    <text evidence="1 12 13">Cell wall biogenesis; peptidoglycan biosynthesis.</text>
</comment>
<comment type="similarity">
    <text evidence="2 12">Belongs to the MurCDEF family. MurE subfamily.</text>
</comment>
<dbReference type="NCBIfam" id="TIGR01085">
    <property type="entry name" value="murE"/>
    <property type="match status" value="1"/>
</dbReference>
<evidence type="ECO:0000256" key="7">
    <source>
        <dbReference type="ARBA" id="ARBA00022840"/>
    </source>
</evidence>
<dbReference type="PANTHER" id="PTHR23135">
    <property type="entry name" value="MUR LIGASE FAMILY MEMBER"/>
    <property type="match status" value="1"/>
</dbReference>
<name>A0ABW1IS89_9BACL</name>
<keyword evidence="3 12" id="KW-0963">Cytoplasm</keyword>
<evidence type="ECO:0000256" key="5">
    <source>
        <dbReference type="ARBA" id="ARBA00022618"/>
    </source>
</evidence>
<dbReference type="Gene3D" id="3.40.1190.10">
    <property type="entry name" value="Mur-like, catalytic domain"/>
    <property type="match status" value="1"/>
</dbReference>
<dbReference type="InterPro" id="IPR035911">
    <property type="entry name" value="MurE/MurF_N"/>
</dbReference>
<feature type="domain" description="Mur ligase central" evidence="16">
    <location>
        <begin position="106"/>
        <end position="313"/>
    </location>
</feature>
<dbReference type="SUPFAM" id="SSF53244">
    <property type="entry name" value="MurD-like peptide ligases, peptide-binding domain"/>
    <property type="match status" value="1"/>
</dbReference>
<evidence type="ECO:0000313" key="18">
    <source>
        <dbReference type="Proteomes" id="UP001596250"/>
    </source>
</evidence>
<sequence>MKLKECAALFVASRCEGDPETEIQGLAADNRKVRPGDLFICIRGYQFDGHEFAADAVERGAAALVTEQKLALDIPQLIVKDTRYAMSVIAAHFYGYPSSELKVIGVTGTNGKTTITYLMERILEDQGKKLGLMGTIQTKIGGEVFESKNTTLESLDLQRNLRKMRDSGAEYAVMEVSSHALELGRVKGCDFKTAIFTNLTQDHLDFHETMENYRDAKSLFFSRLGNTFTPDVNRRKVAVLNADDPASKVFARVTSAQVITYGIDQEADVRATNIRITHQGTMFQVESFAGHASITLKLIGKFSVYNALAAIAAGLAEGFALEDIQTSLEKVSGVNGRFEAVMEGQPFLVVVDYAHTPDSLENVLATIKDFAKGNIISVFGCGGDRDRTKRPVMGEIAAKYSDYVFVTSDNPRTEDPSLILADIEPGVVRGGLSPEQYSMIVDRKEAIEAAIEMASHEDVVLIAGKGHETYQEVNGIRTDFDDRIVAKHAIRRRFH</sequence>
<dbReference type="InterPro" id="IPR013221">
    <property type="entry name" value="Mur_ligase_cen"/>
</dbReference>
<evidence type="ECO:0000259" key="15">
    <source>
        <dbReference type="Pfam" id="PF02875"/>
    </source>
</evidence>
<dbReference type="NCBIfam" id="NF001126">
    <property type="entry name" value="PRK00139.1-4"/>
    <property type="match status" value="1"/>
</dbReference>
<proteinExistence type="inferred from homology"/>
<accession>A0ABW1IS89</accession>
<keyword evidence="6 12" id="KW-0547">Nucleotide-binding</keyword>
<dbReference type="Pfam" id="PF01225">
    <property type="entry name" value="Mur_ligase"/>
    <property type="match status" value="1"/>
</dbReference>
<dbReference type="SUPFAM" id="SSF63418">
    <property type="entry name" value="MurE/MurF N-terminal domain"/>
    <property type="match status" value="1"/>
</dbReference>
<dbReference type="PANTHER" id="PTHR23135:SF4">
    <property type="entry name" value="UDP-N-ACETYLMURAMOYL-L-ALANYL-D-GLUTAMATE--2,6-DIAMINOPIMELATE LIGASE MURE HOMOLOG, CHLOROPLASTIC"/>
    <property type="match status" value="1"/>
</dbReference>
<dbReference type="InterPro" id="IPR036615">
    <property type="entry name" value="Mur_ligase_C_dom_sf"/>
</dbReference>
<feature type="short sequence motif" description="Meso-diaminopimelate recognition motif" evidence="12">
    <location>
        <begin position="409"/>
        <end position="412"/>
    </location>
</feature>
<feature type="binding site" evidence="12">
    <location>
        <position position="185"/>
    </location>
    <ligand>
        <name>UDP-N-acetyl-alpha-D-muramoyl-L-alanyl-D-glutamate</name>
        <dbReference type="ChEBI" id="CHEBI:83900"/>
    </ligand>
</feature>
<dbReference type="NCBIfam" id="NF001124">
    <property type="entry name" value="PRK00139.1-2"/>
    <property type="match status" value="1"/>
</dbReference>
<gene>
    <name evidence="12" type="primary">murE</name>
    <name evidence="17" type="ORF">ACFPXP_16355</name>
</gene>
<evidence type="ECO:0000256" key="9">
    <source>
        <dbReference type="ARBA" id="ARBA00022984"/>
    </source>
</evidence>
<dbReference type="InterPro" id="IPR018109">
    <property type="entry name" value="Folylpolyglutamate_synth_CS"/>
</dbReference>
<keyword evidence="10 12" id="KW-0131">Cell cycle</keyword>
<keyword evidence="7 12" id="KW-0067">ATP-binding</keyword>
<feature type="binding site" evidence="12">
    <location>
        <begin position="409"/>
        <end position="412"/>
    </location>
    <ligand>
        <name>meso-2,6-diaminopimelate</name>
        <dbReference type="ChEBI" id="CHEBI:57791"/>
    </ligand>
</feature>
<evidence type="ECO:0000256" key="2">
    <source>
        <dbReference type="ARBA" id="ARBA00005898"/>
    </source>
</evidence>
<keyword evidence="5 12" id="KW-0132">Cell division</keyword>
<evidence type="ECO:0000256" key="3">
    <source>
        <dbReference type="ARBA" id="ARBA00022490"/>
    </source>
</evidence>
<keyword evidence="18" id="KW-1185">Reference proteome</keyword>
<keyword evidence="8 12" id="KW-0133">Cell shape</keyword>
<feature type="binding site" evidence="12">
    <location>
        <position position="464"/>
    </location>
    <ligand>
        <name>meso-2,6-diaminopimelate</name>
        <dbReference type="ChEBI" id="CHEBI:57791"/>
    </ligand>
</feature>
<comment type="caution">
    <text evidence="17">The sequence shown here is derived from an EMBL/GenBank/DDBJ whole genome shotgun (WGS) entry which is preliminary data.</text>
</comment>
<organism evidence="17 18">
    <name type="scientific">Marinicrinis lubricantis</name>
    <dbReference type="NCBI Taxonomy" id="2086470"/>
    <lineage>
        <taxon>Bacteria</taxon>
        <taxon>Bacillati</taxon>
        <taxon>Bacillota</taxon>
        <taxon>Bacilli</taxon>
        <taxon>Bacillales</taxon>
        <taxon>Paenibacillaceae</taxon>
    </lineage>
</organism>
<dbReference type="Pfam" id="PF02875">
    <property type="entry name" value="Mur_ligase_C"/>
    <property type="match status" value="1"/>
</dbReference>
<dbReference type="InterPro" id="IPR000713">
    <property type="entry name" value="Mur_ligase_N"/>
</dbReference>
<evidence type="ECO:0000256" key="11">
    <source>
        <dbReference type="ARBA" id="ARBA00023316"/>
    </source>
</evidence>
<feature type="binding site" evidence="12">
    <location>
        <position position="468"/>
    </location>
    <ligand>
        <name>meso-2,6-diaminopimelate</name>
        <dbReference type="ChEBI" id="CHEBI:57791"/>
    </ligand>
</feature>
<evidence type="ECO:0000256" key="13">
    <source>
        <dbReference type="RuleBase" id="RU004135"/>
    </source>
</evidence>
<comment type="caution">
    <text evidence="12">Lacks conserved residue(s) required for the propagation of feature annotation.</text>
</comment>
<comment type="PTM">
    <text evidence="12">Carboxylation is probably crucial for Mg(2+) binding and, consequently, for the gamma-phosphate positioning of ATP.</text>
</comment>
<reference evidence="18" key="1">
    <citation type="journal article" date="2019" name="Int. J. Syst. Evol. Microbiol.">
        <title>The Global Catalogue of Microorganisms (GCM) 10K type strain sequencing project: providing services to taxonomists for standard genome sequencing and annotation.</title>
        <authorList>
            <consortium name="The Broad Institute Genomics Platform"/>
            <consortium name="The Broad Institute Genome Sequencing Center for Infectious Disease"/>
            <person name="Wu L."/>
            <person name="Ma J."/>
        </authorList>
    </citation>
    <scope>NUCLEOTIDE SEQUENCE [LARGE SCALE GENOMIC DNA]</scope>
    <source>
        <strain evidence="18">CCM 8749</strain>
    </source>
</reference>
<feature type="domain" description="Mur ligase C-terminal" evidence="15">
    <location>
        <begin position="336"/>
        <end position="466"/>
    </location>
</feature>
<evidence type="ECO:0000313" key="17">
    <source>
        <dbReference type="EMBL" id="MFC5987978.1"/>
    </source>
</evidence>
<feature type="binding site" evidence="12">
    <location>
        <begin position="108"/>
        <end position="114"/>
    </location>
    <ligand>
        <name>ATP</name>
        <dbReference type="ChEBI" id="CHEBI:30616"/>
    </ligand>
</feature>
<comment type="function">
    <text evidence="12">Catalyzes the addition of meso-diaminopimelic acid to the nucleotide precursor UDP-N-acetylmuramoyl-L-alanyl-D-glutamate (UMAG) in the biosynthesis of bacterial cell-wall peptidoglycan.</text>
</comment>
<keyword evidence="11 12" id="KW-0961">Cell wall biogenesis/degradation</keyword>
<feature type="modified residue" description="N6-carboxylysine" evidence="12">
    <location>
        <position position="217"/>
    </location>
</feature>
<feature type="binding site" evidence="12">
    <location>
        <begin position="150"/>
        <end position="151"/>
    </location>
    <ligand>
        <name>UDP-N-acetyl-alpha-D-muramoyl-L-alanyl-D-glutamate</name>
        <dbReference type="ChEBI" id="CHEBI:83900"/>
    </ligand>
</feature>
<evidence type="ECO:0000256" key="12">
    <source>
        <dbReference type="HAMAP-Rule" id="MF_00208"/>
    </source>
</evidence>
<dbReference type="Pfam" id="PF08245">
    <property type="entry name" value="Mur_ligase_M"/>
    <property type="match status" value="1"/>
</dbReference>
<dbReference type="HAMAP" id="MF_00208">
    <property type="entry name" value="MurE"/>
    <property type="match status" value="1"/>
</dbReference>
<dbReference type="Gene3D" id="3.90.190.20">
    <property type="entry name" value="Mur ligase, C-terminal domain"/>
    <property type="match status" value="1"/>
</dbReference>
<dbReference type="PROSITE" id="PS01011">
    <property type="entry name" value="FOLYLPOLYGLU_SYNT_1"/>
    <property type="match status" value="1"/>
</dbReference>
<evidence type="ECO:0000259" key="16">
    <source>
        <dbReference type="Pfam" id="PF08245"/>
    </source>
</evidence>
<feature type="domain" description="Mur ligase N-terminal catalytic" evidence="14">
    <location>
        <begin position="22"/>
        <end position="87"/>
    </location>
</feature>
<feature type="binding site" evidence="12">
    <location>
        <position position="177"/>
    </location>
    <ligand>
        <name>UDP-N-acetyl-alpha-D-muramoyl-L-alanyl-D-glutamate</name>
        <dbReference type="ChEBI" id="CHEBI:83900"/>
    </ligand>
</feature>
<feature type="binding site" evidence="12">
    <location>
        <position position="149"/>
    </location>
    <ligand>
        <name>UDP-N-acetyl-alpha-D-muramoyl-L-alanyl-D-glutamate</name>
        <dbReference type="ChEBI" id="CHEBI:83900"/>
    </ligand>
</feature>
<comment type="cofactor">
    <cofactor evidence="12">
        <name>Mg(2+)</name>
        <dbReference type="ChEBI" id="CHEBI:18420"/>
    </cofactor>
</comment>
<dbReference type="Proteomes" id="UP001596250">
    <property type="component" value="Unassembled WGS sequence"/>
</dbReference>
<dbReference type="EMBL" id="JBHSQV010000174">
    <property type="protein sequence ID" value="MFC5987978.1"/>
    <property type="molecule type" value="Genomic_DNA"/>
</dbReference>
<evidence type="ECO:0000256" key="8">
    <source>
        <dbReference type="ARBA" id="ARBA00022960"/>
    </source>
</evidence>
<dbReference type="EC" id="6.3.2.13" evidence="12"/>
<keyword evidence="4 12" id="KW-0436">Ligase</keyword>
<keyword evidence="12" id="KW-0460">Magnesium</keyword>
<dbReference type="Gene3D" id="3.40.1390.10">
    <property type="entry name" value="MurE/MurF, N-terminal domain"/>
    <property type="match status" value="1"/>
</dbReference>
<comment type="catalytic activity">
    <reaction evidence="12">
        <text>UDP-N-acetyl-alpha-D-muramoyl-L-alanyl-D-glutamate + meso-2,6-diaminopimelate + ATP = UDP-N-acetyl-alpha-D-muramoyl-L-alanyl-gamma-D-glutamyl-meso-2,6-diaminopimelate + ADP + phosphate + H(+)</text>
        <dbReference type="Rhea" id="RHEA:23676"/>
        <dbReference type="ChEBI" id="CHEBI:15378"/>
        <dbReference type="ChEBI" id="CHEBI:30616"/>
        <dbReference type="ChEBI" id="CHEBI:43474"/>
        <dbReference type="ChEBI" id="CHEBI:57791"/>
        <dbReference type="ChEBI" id="CHEBI:83900"/>
        <dbReference type="ChEBI" id="CHEBI:83905"/>
        <dbReference type="ChEBI" id="CHEBI:456216"/>
        <dbReference type="EC" id="6.3.2.13"/>
    </reaction>
</comment>
<dbReference type="InterPro" id="IPR005761">
    <property type="entry name" value="UDP-N-AcMur-Glu-dNH2Pim_ligase"/>
</dbReference>
<evidence type="ECO:0000256" key="10">
    <source>
        <dbReference type="ARBA" id="ARBA00023306"/>
    </source>
</evidence>
<evidence type="ECO:0000256" key="1">
    <source>
        <dbReference type="ARBA" id="ARBA00004752"/>
    </source>
</evidence>
<feature type="binding site" evidence="12">
    <location>
        <position position="385"/>
    </location>
    <ligand>
        <name>meso-2,6-diaminopimelate</name>
        <dbReference type="ChEBI" id="CHEBI:57791"/>
    </ligand>
</feature>
<dbReference type="InterPro" id="IPR004101">
    <property type="entry name" value="Mur_ligase_C"/>
</dbReference>
<dbReference type="GO" id="GO:0008765">
    <property type="term" value="F:UDP-N-acetylmuramoylalanyl-D-glutamate-2,6-diaminopimelate ligase activity"/>
    <property type="evidence" value="ECO:0007669"/>
    <property type="project" value="UniProtKB-EC"/>
</dbReference>
<protein>
    <recommendedName>
        <fullName evidence="12">UDP-N-acetylmuramoyl-L-alanyl-D-glutamate--2,6-diaminopimelate ligase</fullName>
        <ecNumber evidence="12">6.3.2.13</ecNumber>
    </recommendedName>
    <alternativeName>
        <fullName evidence="12">Meso-A2pm-adding enzyme</fullName>
    </alternativeName>
    <alternativeName>
        <fullName evidence="12">Meso-diaminopimelate-adding enzyme</fullName>
    </alternativeName>
    <alternativeName>
        <fullName evidence="12">UDP-MurNAc-L-Ala-D-Glu:meso-diaminopimelate ligase</fullName>
    </alternativeName>
    <alternativeName>
        <fullName evidence="12">UDP-MurNAc-tripeptide synthetase</fullName>
    </alternativeName>
    <alternativeName>
        <fullName evidence="12">UDP-N-acetylmuramyl-tripeptide synthetase</fullName>
    </alternativeName>
</protein>
<dbReference type="SUPFAM" id="SSF53623">
    <property type="entry name" value="MurD-like peptide ligases, catalytic domain"/>
    <property type="match status" value="1"/>
</dbReference>
<evidence type="ECO:0000256" key="6">
    <source>
        <dbReference type="ARBA" id="ARBA00022741"/>
    </source>
</evidence>
<comment type="subcellular location">
    <subcellularLocation>
        <location evidence="12 13">Cytoplasm</location>
    </subcellularLocation>
</comment>
<dbReference type="InterPro" id="IPR036565">
    <property type="entry name" value="Mur-like_cat_sf"/>
</dbReference>
<evidence type="ECO:0000259" key="14">
    <source>
        <dbReference type="Pfam" id="PF01225"/>
    </source>
</evidence>
<evidence type="ECO:0000256" key="4">
    <source>
        <dbReference type="ARBA" id="ARBA00022598"/>
    </source>
</evidence>